<organism evidence="1 2">
    <name type="scientific">candidate division KSB3 bacterium</name>
    <dbReference type="NCBI Taxonomy" id="2044937"/>
    <lineage>
        <taxon>Bacteria</taxon>
        <taxon>candidate division KSB3</taxon>
    </lineage>
</organism>
<protein>
    <submittedName>
        <fullName evidence="1">Uncharacterized protein</fullName>
    </submittedName>
</protein>
<dbReference type="Proteomes" id="UP000229740">
    <property type="component" value="Unassembled WGS sequence"/>
</dbReference>
<reference evidence="1 2" key="1">
    <citation type="submission" date="2017-10" db="EMBL/GenBank/DDBJ databases">
        <title>Novel microbial diversity and functional potential in the marine mammal oral microbiome.</title>
        <authorList>
            <person name="Dudek N.K."/>
            <person name="Sun C.L."/>
            <person name="Burstein D."/>
            <person name="Kantor R.S."/>
            <person name="Aliaga Goltsman D.S."/>
            <person name="Bik E.M."/>
            <person name="Thomas B.C."/>
            <person name="Banfield J.F."/>
            <person name="Relman D.A."/>
        </authorList>
    </citation>
    <scope>NUCLEOTIDE SEQUENCE [LARGE SCALE GENOMIC DNA]</scope>
    <source>
        <strain evidence="1">DOLZORAL124_49_17</strain>
    </source>
</reference>
<dbReference type="EMBL" id="PDPS01000038">
    <property type="protein sequence ID" value="PID56082.1"/>
    <property type="molecule type" value="Genomic_DNA"/>
</dbReference>
<dbReference type="AlphaFoldDB" id="A0A2G6E2F4"/>
<name>A0A2G6E2F4_9BACT</name>
<evidence type="ECO:0000313" key="1">
    <source>
        <dbReference type="EMBL" id="PID56082.1"/>
    </source>
</evidence>
<comment type="caution">
    <text evidence="1">The sequence shown here is derived from an EMBL/GenBank/DDBJ whole genome shotgun (WGS) entry which is preliminary data.</text>
</comment>
<gene>
    <name evidence="1" type="ORF">CSB45_12655</name>
</gene>
<accession>A0A2G6E2F4</accession>
<feature type="non-terminal residue" evidence="1">
    <location>
        <position position="62"/>
    </location>
</feature>
<evidence type="ECO:0000313" key="2">
    <source>
        <dbReference type="Proteomes" id="UP000229740"/>
    </source>
</evidence>
<sequence length="62" mass="7561">MGFYPLSCTHYKSDFRFEFERFRCDFINQLRSLAEKEQIRFTQSHFAVWNDLKKASAKETFL</sequence>
<proteinExistence type="predicted"/>